<keyword evidence="6" id="KW-0443">Lipid metabolism</keyword>
<keyword evidence="5" id="KW-0999">Mitochondrion inner membrane</keyword>
<evidence type="ECO:0000256" key="9">
    <source>
        <dbReference type="ARBA" id="ARBA00023315"/>
    </source>
</evidence>
<evidence type="ECO:0000256" key="11">
    <source>
        <dbReference type="ARBA" id="ARBA00047906"/>
    </source>
</evidence>
<dbReference type="STRING" id="1314773.A0A3N2PWG4"/>
<dbReference type="GO" id="GO:0007007">
    <property type="term" value="P:inner mitochondrial membrane organization"/>
    <property type="evidence" value="ECO:0007669"/>
    <property type="project" value="TreeGrafter"/>
</dbReference>
<evidence type="ECO:0000256" key="2">
    <source>
        <dbReference type="ARBA" id="ARBA00010524"/>
    </source>
</evidence>
<comment type="catalytic activity">
    <reaction evidence="11">
        <text>1'-[1,2-diacyl-sn-glycero-3-phospho],3'-[1-acyl-sn-glycero-3-phospho]-glycerol + a 1,2-diacyl-sn-glycero-3-phosphocholine = a cardiolipin + a 1-acyl-sn-glycero-3-phosphocholine</text>
        <dbReference type="Rhea" id="RHEA:33731"/>
        <dbReference type="ChEBI" id="CHEBI:57643"/>
        <dbReference type="ChEBI" id="CHEBI:58168"/>
        <dbReference type="ChEBI" id="CHEBI:62237"/>
        <dbReference type="ChEBI" id="CHEBI:64743"/>
    </reaction>
    <physiologicalReaction direction="left-to-right" evidence="11">
        <dbReference type="Rhea" id="RHEA:33732"/>
    </physiologicalReaction>
    <physiologicalReaction direction="right-to-left" evidence="11">
        <dbReference type="Rhea" id="RHEA:33733"/>
    </physiologicalReaction>
</comment>
<keyword evidence="8" id="KW-0472">Membrane</keyword>
<dbReference type="PRINTS" id="PR00979">
    <property type="entry name" value="TAFAZZIN"/>
</dbReference>
<evidence type="ECO:0000313" key="16">
    <source>
        <dbReference type="Proteomes" id="UP000272025"/>
    </source>
</evidence>
<proteinExistence type="inferred from homology"/>
<evidence type="ECO:0000256" key="13">
    <source>
        <dbReference type="SAM" id="MobiDB-lite"/>
    </source>
</evidence>
<dbReference type="GO" id="GO:0035965">
    <property type="term" value="P:cardiolipin acyl-chain remodeling"/>
    <property type="evidence" value="ECO:0007669"/>
    <property type="project" value="TreeGrafter"/>
</dbReference>
<evidence type="ECO:0000256" key="8">
    <source>
        <dbReference type="ARBA" id="ARBA00023136"/>
    </source>
</evidence>
<dbReference type="InterPro" id="IPR000872">
    <property type="entry name" value="Tafazzin"/>
</dbReference>
<dbReference type="OrthoDB" id="193467at2759"/>
<evidence type="ECO:0000256" key="1">
    <source>
        <dbReference type="ARBA" id="ARBA00004137"/>
    </source>
</evidence>
<evidence type="ECO:0000256" key="3">
    <source>
        <dbReference type="ARBA" id="ARBA00022679"/>
    </source>
</evidence>
<feature type="domain" description="Phospholipid/glycerol acyltransferase" evidence="14">
    <location>
        <begin position="64"/>
        <end position="226"/>
    </location>
</feature>
<protein>
    <recommendedName>
        <fullName evidence="12">Tafazzin family protein</fullName>
    </recommendedName>
</protein>
<evidence type="ECO:0000256" key="10">
    <source>
        <dbReference type="ARBA" id="ARBA00024323"/>
    </source>
</evidence>
<keyword evidence="4" id="KW-1000">Mitochondrion outer membrane</keyword>
<dbReference type="RefSeq" id="XP_028466656.1">
    <property type="nucleotide sequence ID" value="XM_028611984.1"/>
</dbReference>
<accession>A0A3N2PWG4</accession>
<dbReference type="PANTHER" id="PTHR12497">
    <property type="entry name" value="TAZ PROTEIN TAFAZZIN"/>
    <property type="match status" value="1"/>
</dbReference>
<dbReference type="GO" id="GO:0005741">
    <property type="term" value="C:mitochondrial outer membrane"/>
    <property type="evidence" value="ECO:0007669"/>
    <property type="project" value="UniProtKB-SubCell"/>
</dbReference>
<dbReference type="InterPro" id="IPR002123">
    <property type="entry name" value="Plipid/glycerol_acylTrfase"/>
</dbReference>
<sequence length="355" mass="39861">MPCSELWPARRSLAWRLGSAGVMGLTGTISRALLYGLNTVQTQNLVSFLKLLDQRRSGGSRQGLLTVSNHISVLDDPLMWGVLPLKYAFDPANLRWGLGAHDICFKKKFTSSFFTLGQVLPTYRLFHSPHGGLFQPTMAESIRLLSGEEPSPPSEPNGLTFATDAGDVYPSPSGFRLRNAWIHVFPEACVHQHPMLVLRYFKWGVSRLILESNPAPLLVPMFIDGIQHIMHEHRRSPRWLPRIGQKVHVVFGDALDTGHVFGRQRAIWRRLIEEQAGQARPLVDHSYPEQLKYGSEAIQLRIEVAETVRSAVAGLRGASGYPPDDPTFALARTWQREPPQRRFKSPVDGSIVHKE</sequence>
<dbReference type="Proteomes" id="UP000272025">
    <property type="component" value="Unassembled WGS sequence"/>
</dbReference>
<name>A0A3N2PWG4_SODAK</name>
<evidence type="ECO:0000256" key="5">
    <source>
        <dbReference type="ARBA" id="ARBA00022792"/>
    </source>
</evidence>
<keyword evidence="3" id="KW-0808">Transferase</keyword>
<evidence type="ECO:0000256" key="7">
    <source>
        <dbReference type="ARBA" id="ARBA00023128"/>
    </source>
</evidence>
<dbReference type="GeneID" id="39580462"/>
<comment type="subcellular location">
    <subcellularLocation>
        <location evidence="1">Mitochondrion inner membrane</location>
        <topology evidence="1">Peripheral membrane protein</topology>
        <orientation evidence="1">Intermembrane side</orientation>
    </subcellularLocation>
    <subcellularLocation>
        <location evidence="10">Mitochondrion outer membrane</location>
        <topology evidence="10">Peripheral membrane protein</topology>
        <orientation evidence="10">Intermembrane side</orientation>
    </subcellularLocation>
</comment>
<keyword evidence="9" id="KW-0012">Acyltransferase</keyword>
<gene>
    <name evidence="15" type="ORF">SODALDRAFT_333479</name>
</gene>
<keyword evidence="7" id="KW-0496">Mitochondrion</keyword>
<evidence type="ECO:0000256" key="4">
    <source>
        <dbReference type="ARBA" id="ARBA00022787"/>
    </source>
</evidence>
<keyword evidence="16" id="KW-1185">Reference proteome</keyword>
<dbReference type="AlphaFoldDB" id="A0A3N2PWG4"/>
<organism evidence="15 16">
    <name type="scientific">Sodiomyces alkalinus (strain CBS 110278 / VKM F-3762 / F11)</name>
    <name type="common">Alkaliphilic filamentous fungus</name>
    <dbReference type="NCBI Taxonomy" id="1314773"/>
    <lineage>
        <taxon>Eukaryota</taxon>
        <taxon>Fungi</taxon>
        <taxon>Dikarya</taxon>
        <taxon>Ascomycota</taxon>
        <taxon>Pezizomycotina</taxon>
        <taxon>Sordariomycetes</taxon>
        <taxon>Hypocreomycetidae</taxon>
        <taxon>Glomerellales</taxon>
        <taxon>Plectosphaerellaceae</taxon>
        <taxon>Sodiomyces</taxon>
    </lineage>
</organism>
<reference evidence="15 16" key="1">
    <citation type="journal article" date="2018" name="Mol. Ecol.">
        <title>The obligate alkalophilic soda-lake fungus Sodiomyces alkalinus has shifted to a protein diet.</title>
        <authorList>
            <person name="Grum-Grzhimaylo A.A."/>
            <person name="Falkoski D.L."/>
            <person name="van den Heuvel J."/>
            <person name="Valero-Jimenez C.A."/>
            <person name="Min B."/>
            <person name="Choi I.G."/>
            <person name="Lipzen A."/>
            <person name="Daum C.G."/>
            <person name="Aanen D.K."/>
            <person name="Tsang A."/>
            <person name="Henrissat B."/>
            <person name="Bilanenko E.N."/>
            <person name="de Vries R.P."/>
            <person name="van Kan J.A.L."/>
            <person name="Grigoriev I.V."/>
            <person name="Debets A.J.M."/>
        </authorList>
    </citation>
    <scope>NUCLEOTIDE SEQUENCE [LARGE SCALE GENOMIC DNA]</scope>
    <source>
        <strain evidence="15 16">F11</strain>
    </source>
</reference>
<evidence type="ECO:0000256" key="12">
    <source>
        <dbReference type="RuleBase" id="RU365062"/>
    </source>
</evidence>
<evidence type="ECO:0000259" key="14">
    <source>
        <dbReference type="SMART" id="SM00563"/>
    </source>
</evidence>
<dbReference type="EMBL" id="ML119055">
    <property type="protein sequence ID" value="ROT38850.1"/>
    <property type="molecule type" value="Genomic_DNA"/>
</dbReference>
<dbReference type="PANTHER" id="PTHR12497:SF0">
    <property type="entry name" value="TAFAZZIN"/>
    <property type="match status" value="1"/>
</dbReference>
<dbReference type="SMART" id="SM00563">
    <property type="entry name" value="PlsC"/>
    <property type="match status" value="1"/>
</dbReference>
<feature type="region of interest" description="Disordered" evidence="13">
    <location>
        <begin position="334"/>
        <end position="355"/>
    </location>
</feature>
<dbReference type="GO" id="GO:0047184">
    <property type="term" value="F:1-acylglycerophosphocholine O-acyltransferase activity"/>
    <property type="evidence" value="ECO:0007669"/>
    <property type="project" value="TreeGrafter"/>
</dbReference>
<evidence type="ECO:0000313" key="15">
    <source>
        <dbReference type="EMBL" id="ROT38850.1"/>
    </source>
</evidence>
<dbReference type="GO" id="GO:0005743">
    <property type="term" value="C:mitochondrial inner membrane"/>
    <property type="evidence" value="ECO:0007669"/>
    <property type="project" value="UniProtKB-SubCell"/>
</dbReference>
<evidence type="ECO:0000256" key="6">
    <source>
        <dbReference type="ARBA" id="ARBA00023098"/>
    </source>
</evidence>
<comment type="similarity">
    <text evidence="2 12">Belongs to the taffazin family.</text>
</comment>